<proteinExistence type="predicted"/>
<gene>
    <name evidence="1" type="ORF">CCACVL1_10804</name>
</gene>
<name>A0A1R3IPI5_COCAP</name>
<reference evidence="1 2" key="1">
    <citation type="submission" date="2013-09" db="EMBL/GenBank/DDBJ databases">
        <title>Corchorus capsularis genome sequencing.</title>
        <authorList>
            <person name="Alam M."/>
            <person name="Haque M.S."/>
            <person name="Islam M.S."/>
            <person name="Emdad E.M."/>
            <person name="Islam M.M."/>
            <person name="Ahmed B."/>
            <person name="Halim A."/>
            <person name="Hossen Q.M.M."/>
            <person name="Hossain M.Z."/>
            <person name="Ahmed R."/>
            <person name="Khan M.M."/>
            <person name="Islam R."/>
            <person name="Rashid M.M."/>
            <person name="Khan S.A."/>
            <person name="Rahman M.S."/>
            <person name="Alam M."/>
        </authorList>
    </citation>
    <scope>NUCLEOTIDE SEQUENCE [LARGE SCALE GENOMIC DNA]</scope>
    <source>
        <strain evidence="2">cv. CVL-1</strain>
        <tissue evidence="1">Whole seedling</tissue>
    </source>
</reference>
<dbReference type="Gramene" id="OMO84484">
    <property type="protein sequence ID" value="OMO84484"/>
    <property type="gene ID" value="CCACVL1_10804"/>
</dbReference>
<keyword evidence="2" id="KW-1185">Reference proteome</keyword>
<dbReference type="AlphaFoldDB" id="A0A1R3IPI5"/>
<comment type="caution">
    <text evidence="1">The sequence shown here is derived from an EMBL/GenBank/DDBJ whole genome shotgun (WGS) entry which is preliminary data.</text>
</comment>
<accession>A0A1R3IPI5</accession>
<evidence type="ECO:0000313" key="2">
    <source>
        <dbReference type="Proteomes" id="UP000188268"/>
    </source>
</evidence>
<organism evidence="1 2">
    <name type="scientific">Corchorus capsularis</name>
    <name type="common">Jute</name>
    <dbReference type="NCBI Taxonomy" id="210143"/>
    <lineage>
        <taxon>Eukaryota</taxon>
        <taxon>Viridiplantae</taxon>
        <taxon>Streptophyta</taxon>
        <taxon>Embryophyta</taxon>
        <taxon>Tracheophyta</taxon>
        <taxon>Spermatophyta</taxon>
        <taxon>Magnoliopsida</taxon>
        <taxon>eudicotyledons</taxon>
        <taxon>Gunneridae</taxon>
        <taxon>Pentapetalae</taxon>
        <taxon>rosids</taxon>
        <taxon>malvids</taxon>
        <taxon>Malvales</taxon>
        <taxon>Malvaceae</taxon>
        <taxon>Grewioideae</taxon>
        <taxon>Apeibeae</taxon>
        <taxon>Corchorus</taxon>
    </lineage>
</organism>
<dbReference type="EMBL" id="AWWV01009723">
    <property type="protein sequence ID" value="OMO84484.1"/>
    <property type="molecule type" value="Genomic_DNA"/>
</dbReference>
<sequence length="72" mass="8267">MVDFTFIFIYRMIGTGTKYSHIGCNNGCWHKSGDRLVAHFIVQAQQHWLANKQINKGKHGHKSGDRLVAHNF</sequence>
<dbReference type="Proteomes" id="UP000188268">
    <property type="component" value="Unassembled WGS sequence"/>
</dbReference>
<protein>
    <submittedName>
        <fullName evidence="1">Uncharacterized protein</fullName>
    </submittedName>
</protein>
<evidence type="ECO:0000313" key="1">
    <source>
        <dbReference type="EMBL" id="OMO84484.1"/>
    </source>
</evidence>